<sequence length="183" mass="20295">MEESAADAAATVAHYQQAAWQQRIGEESRTAVRFHRWQRGERHAFEEHQVAPLCVFRRTASQPTFVRLLEGDEGRLPPHTRASLPRAAASPSRGACRTPTPWPCASPAASLPRSSSSASSRPGRSRGQAQSPLAPTRSVYQSLKSGRQEDLAVALEQYAAEERRLVRETRRKLQASWAKEIIA</sequence>
<evidence type="ECO:0000313" key="2">
    <source>
        <dbReference type="EMBL" id="CAD9129398.1"/>
    </source>
</evidence>
<reference evidence="2" key="1">
    <citation type="submission" date="2021-01" db="EMBL/GenBank/DDBJ databases">
        <authorList>
            <person name="Corre E."/>
            <person name="Pelletier E."/>
            <person name="Niang G."/>
            <person name="Scheremetjew M."/>
            <person name="Finn R."/>
            <person name="Kale V."/>
            <person name="Holt S."/>
            <person name="Cochrane G."/>
            <person name="Meng A."/>
            <person name="Brown T."/>
            <person name="Cohen L."/>
        </authorList>
    </citation>
    <scope>NUCLEOTIDE SEQUENCE</scope>
    <source>
        <strain evidence="2">OF101</strain>
    </source>
</reference>
<feature type="compositionally biased region" description="Low complexity" evidence="1">
    <location>
        <begin position="105"/>
        <end position="131"/>
    </location>
</feature>
<evidence type="ECO:0000256" key="1">
    <source>
        <dbReference type="SAM" id="MobiDB-lite"/>
    </source>
</evidence>
<accession>A0A7S1QCB6</accession>
<feature type="region of interest" description="Disordered" evidence="1">
    <location>
        <begin position="69"/>
        <end position="142"/>
    </location>
</feature>
<protein>
    <submittedName>
        <fullName evidence="2">Uncharacterized protein</fullName>
    </submittedName>
</protein>
<gene>
    <name evidence="2" type="ORF">ACAT0790_LOCUS21386</name>
</gene>
<proteinExistence type="predicted"/>
<name>A0A7S1QCB6_ALECA</name>
<feature type="compositionally biased region" description="Low complexity" evidence="1">
    <location>
        <begin position="81"/>
        <end position="95"/>
    </location>
</feature>
<dbReference type="EMBL" id="HBGE01035211">
    <property type="protein sequence ID" value="CAD9129398.1"/>
    <property type="molecule type" value="Transcribed_RNA"/>
</dbReference>
<organism evidence="2">
    <name type="scientific">Alexandrium catenella</name>
    <name type="common">Red tide dinoflagellate</name>
    <name type="synonym">Gonyaulax catenella</name>
    <dbReference type="NCBI Taxonomy" id="2925"/>
    <lineage>
        <taxon>Eukaryota</taxon>
        <taxon>Sar</taxon>
        <taxon>Alveolata</taxon>
        <taxon>Dinophyceae</taxon>
        <taxon>Gonyaulacales</taxon>
        <taxon>Pyrocystaceae</taxon>
        <taxon>Alexandrium</taxon>
    </lineage>
</organism>
<dbReference type="AlphaFoldDB" id="A0A7S1QCB6"/>